<evidence type="ECO:0000256" key="3">
    <source>
        <dbReference type="PIRSR" id="PIRSR001434-2"/>
    </source>
</evidence>
<accession>L0DG43</accession>
<dbReference type="GO" id="GO:0030170">
    <property type="term" value="F:pyridoxal phosphate binding"/>
    <property type="evidence" value="ECO:0007669"/>
    <property type="project" value="InterPro"/>
</dbReference>
<dbReference type="InterPro" id="IPR015424">
    <property type="entry name" value="PyrdxlP-dep_Trfase"/>
</dbReference>
<gene>
    <name evidence="6" type="ordered locus">Sinac_3527</name>
</gene>
<evidence type="ECO:0000256" key="1">
    <source>
        <dbReference type="ARBA" id="ARBA00001933"/>
    </source>
</evidence>
<dbReference type="Pfam" id="PF01053">
    <property type="entry name" value="Cys_Met_Meta_PP"/>
    <property type="match status" value="1"/>
</dbReference>
<dbReference type="HOGENOM" id="CLU_018986_2_0_0"/>
<evidence type="ECO:0000313" key="7">
    <source>
        <dbReference type="Proteomes" id="UP000010798"/>
    </source>
</evidence>
<dbReference type="AlphaFoldDB" id="L0DG43"/>
<keyword evidence="6" id="KW-0456">Lyase</keyword>
<dbReference type="OrthoDB" id="9780685at2"/>
<evidence type="ECO:0000313" key="6">
    <source>
        <dbReference type="EMBL" id="AGA27783.1"/>
    </source>
</evidence>
<dbReference type="eggNOG" id="COG0626">
    <property type="taxonomic scope" value="Bacteria"/>
</dbReference>
<dbReference type="SUPFAM" id="SSF53383">
    <property type="entry name" value="PLP-dependent transferases"/>
    <property type="match status" value="1"/>
</dbReference>
<dbReference type="PANTHER" id="PTHR11808">
    <property type="entry name" value="TRANS-SULFURATION ENZYME FAMILY MEMBER"/>
    <property type="match status" value="1"/>
</dbReference>
<dbReference type="GO" id="GO:0004123">
    <property type="term" value="F:cystathionine gamma-lyase activity"/>
    <property type="evidence" value="ECO:0007669"/>
    <property type="project" value="TreeGrafter"/>
</dbReference>
<feature type="modified residue" description="N6-(pyridoxal phosphate)lysine" evidence="3">
    <location>
        <position position="210"/>
    </location>
</feature>
<keyword evidence="2 3" id="KW-0663">Pyridoxal phosphate</keyword>
<dbReference type="InterPro" id="IPR015422">
    <property type="entry name" value="PyrdxlP-dep_Trfase_small"/>
</dbReference>
<dbReference type="FunFam" id="3.40.640.10:FF:000046">
    <property type="entry name" value="Cystathionine gamma-lyase"/>
    <property type="match status" value="1"/>
</dbReference>
<evidence type="ECO:0000256" key="2">
    <source>
        <dbReference type="ARBA" id="ARBA00022898"/>
    </source>
</evidence>
<feature type="region of interest" description="Disordered" evidence="5">
    <location>
        <begin position="1"/>
        <end position="28"/>
    </location>
</feature>
<dbReference type="InterPro" id="IPR015421">
    <property type="entry name" value="PyrdxlP-dep_Trfase_major"/>
</dbReference>
<dbReference type="RefSeq" id="WP_015246927.1">
    <property type="nucleotide sequence ID" value="NC_019892.1"/>
</dbReference>
<comment type="similarity">
    <text evidence="4">Belongs to the trans-sulfuration enzymes family.</text>
</comment>
<evidence type="ECO:0000256" key="4">
    <source>
        <dbReference type="RuleBase" id="RU362118"/>
    </source>
</evidence>
<sequence length="394" mass="41549">MPSPHQPPDDSTTCARPGEEPPSRTRPLVPPIELSAVYRIEGLDQVDALYEGREPGFIYARDGHPNAVRLASKVATLEGAEAALVCASGMGAEAALLLTLLGPGDEVALSEGLYGRTVALVGRELARFDIGHRTFDATCPNSLRAVIGPKTRLVFAETLSNPLVRLADIKGLAEVADAANAPLVIDHTFAPLLCRPLELGAKVVTHSATKLIGGHSDLTLGLLAGSSDLIGRVSTVASTFGLSGNPFESWLALRGVATLALRSARACATALALAERLAGARDVAAVHYPGLADHPDHVRAARLLQGGFGTILTIDLKERGRADSFIRALQHIPFAPSLGDVATTLSHPATTSHRGQSAEQWARQGITPGLIRLSIGLEDPDDLWKDLHQALQAR</sequence>
<dbReference type="Proteomes" id="UP000010798">
    <property type="component" value="Chromosome"/>
</dbReference>
<dbReference type="GO" id="GO:0005737">
    <property type="term" value="C:cytoplasm"/>
    <property type="evidence" value="ECO:0007669"/>
    <property type="project" value="TreeGrafter"/>
</dbReference>
<dbReference type="InterPro" id="IPR000277">
    <property type="entry name" value="Cys/Met-Metab_PyrdxlP-dep_enz"/>
</dbReference>
<dbReference type="GO" id="GO:0019346">
    <property type="term" value="P:transsulfuration"/>
    <property type="evidence" value="ECO:0007669"/>
    <property type="project" value="InterPro"/>
</dbReference>
<dbReference type="Gene3D" id="3.40.640.10">
    <property type="entry name" value="Type I PLP-dependent aspartate aminotransferase-like (Major domain)"/>
    <property type="match status" value="1"/>
</dbReference>
<dbReference type="STRING" id="886293.Sinac_3527"/>
<organism evidence="6 7">
    <name type="scientific">Singulisphaera acidiphila (strain ATCC BAA-1392 / DSM 18658 / VKM B-2454 / MOB10)</name>
    <dbReference type="NCBI Taxonomy" id="886293"/>
    <lineage>
        <taxon>Bacteria</taxon>
        <taxon>Pseudomonadati</taxon>
        <taxon>Planctomycetota</taxon>
        <taxon>Planctomycetia</taxon>
        <taxon>Isosphaerales</taxon>
        <taxon>Isosphaeraceae</taxon>
        <taxon>Singulisphaera</taxon>
    </lineage>
</organism>
<evidence type="ECO:0000256" key="5">
    <source>
        <dbReference type="SAM" id="MobiDB-lite"/>
    </source>
</evidence>
<protein>
    <submittedName>
        <fullName evidence="6">Cystathionine beta-lyase/cystathionine gamma-synthase</fullName>
    </submittedName>
</protein>
<dbReference type="PIRSF" id="PIRSF001434">
    <property type="entry name" value="CGS"/>
    <property type="match status" value="1"/>
</dbReference>
<dbReference type="PANTHER" id="PTHR11808:SF85">
    <property type="entry name" value="CYSTATHIONINE GAMMA-LYASE-RELATED"/>
    <property type="match status" value="1"/>
</dbReference>
<proteinExistence type="inferred from homology"/>
<dbReference type="KEGG" id="saci:Sinac_3527"/>
<dbReference type="Gene3D" id="3.90.1150.10">
    <property type="entry name" value="Aspartate Aminotransferase, domain 1"/>
    <property type="match status" value="1"/>
</dbReference>
<dbReference type="EMBL" id="CP003364">
    <property type="protein sequence ID" value="AGA27783.1"/>
    <property type="molecule type" value="Genomic_DNA"/>
</dbReference>
<dbReference type="GO" id="GO:0019343">
    <property type="term" value="P:cysteine biosynthetic process via cystathionine"/>
    <property type="evidence" value="ECO:0007669"/>
    <property type="project" value="TreeGrafter"/>
</dbReference>
<keyword evidence="7" id="KW-1185">Reference proteome</keyword>
<reference evidence="6 7" key="1">
    <citation type="submission" date="2012-02" db="EMBL/GenBank/DDBJ databases">
        <title>Complete sequence of chromosome of Singulisphaera acidiphila DSM 18658.</title>
        <authorList>
            <consortium name="US DOE Joint Genome Institute (JGI-PGF)"/>
            <person name="Lucas S."/>
            <person name="Copeland A."/>
            <person name="Lapidus A."/>
            <person name="Glavina del Rio T."/>
            <person name="Dalin E."/>
            <person name="Tice H."/>
            <person name="Bruce D."/>
            <person name="Goodwin L."/>
            <person name="Pitluck S."/>
            <person name="Peters L."/>
            <person name="Ovchinnikova G."/>
            <person name="Chertkov O."/>
            <person name="Kyrpides N."/>
            <person name="Mavromatis K."/>
            <person name="Ivanova N."/>
            <person name="Brettin T."/>
            <person name="Detter J.C."/>
            <person name="Han C."/>
            <person name="Larimer F."/>
            <person name="Land M."/>
            <person name="Hauser L."/>
            <person name="Markowitz V."/>
            <person name="Cheng J.-F."/>
            <person name="Hugenholtz P."/>
            <person name="Woyke T."/>
            <person name="Wu D."/>
            <person name="Tindall B."/>
            <person name="Pomrenke H."/>
            <person name="Brambilla E."/>
            <person name="Klenk H.-P."/>
            <person name="Eisen J.A."/>
        </authorList>
    </citation>
    <scope>NUCLEOTIDE SEQUENCE [LARGE SCALE GENOMIC DNA]</scope>
    <source>
        <strain evidence="7">ATCC BAA-1392 / DSM 18658 / VKM B-2454 / MOB10</strain>
    </source>
</reference>
<name>L0DG43_SINAD</name>
<comment type="cofactor">
    <cofactor evidence="1 4">
        <name>pyridoxal 5'-phosphate</name>
        <dbReference type="ChEBI" id="CHEBI:597326"/>
    </cofactor>
</comment>